<dbReference type="Proteomes" id="UP000030634">
    <property type="component" value="Chromosome"/>
</dbReference>
<sequence length="131" mass="14331">MFRRAFCRPALLCVLALPLSLGLGGCRYNFVPLLPPVVAPNLPVRVTEATLKRDGDTLIVTARVDGRFEPGYLSVNWFDSGRALGSDSVYLDAEQRAATFRLTAPDEGAYRAVLSFGGAVLRQVELYEVQP</sequence>
<evidence type="ECO:0008006" key="3">
    <source>
        <dbReference type="Google" id="ProtNLM"/>
    </source>
</evidence>
<accession>A0A0A7KJ83</accession>
<dbReference type="PROSITE" id="PS51257">
    <property type="entry name" value="PROKAR_LIPOPROTEIN"/>
    <property type="match status" value="1"/>
</dbReference>
<evidence type="ECO:0000313" key="2">
    <source>
        <dbReference type="Proteomes" id="UP000030634"/>
    </source>
</evidence>
<organism evidence="1 2">
    <name type="scientific">Deinococcus radiopugnans</name>
    <dbReference type="NCBI Taxonomy" id="57497"/>
    <lineage>
        <taxon>Bacteria</taxon>
        <taxon>Thermotogati</taxon>
        <taxon>Deinococcota</taxon>
        <taxon>Deinococci</taxon>
        <taxon>Deinococcales</taxon>
        <taxon>Deinococcaceae</taxon>
        <taxon>Deinococcus</taxon>
    </lineage>
</organism>
<dbReference type="HOGENOM" id="CLU_147901_0_0_0"/>
<name>A0A0A7KJ83_9DEIO</name>
<protein>
    <recommendedName>
        <fullName evidence="3">Ig-like domain-containing protein</fullName>
    </recommendedName>
</protein>
<dbReference type="RefSeq" id="WP_039684094.1">
    <property type="nucleotide sequence ID" value="NZ_CP010028.1"/>
</dbReference>
<dbReference type="AlphaFoldDB" id="A0A0A7KJ83"/>
<evidence type="ECO:0000313" key="1">
    <source>
        <dbReference type="EMBL" id="AIZ45274.1"/>
    </source>
</evidence>
<proteinExistence type="predicted"/>
<reference evidence="2" key="1">
    <citation type="submission" date="2014-11" db="EMBL/GenBank/DDBJ databases">
        <title>Hymenobacter sp. DG25B genome submission.</title>
        <authorList>
            <person name="Jung H.-Y."/>
            <person name="Kim M.K."/>
            <person name="Srinivasan S."/>
            <person name="Lim S."/>
        </authorList>
    </citation>
    <scope>NUCLEOTIDE SEQUENCE [LARGE SCALE GENOMIC DNA]</scope>
    <source>
        <strain evidence="2">DY59</strain>
    </source>
</reference>
<dbReference type="STRING" id="1182571.QR90_09435"/>
<dbReference type="EMBL" id="CP010028">
    <property type="protein sequence ID" value="AIZ45274.1"/>
    <property type="molecule type" value="Genomic_DNA"/>
</dbReference>
<gene>
    <name evidence="1" type="ORF">QR90_09435</name>
</gene>
<dbReference type="KEGG" id="dsw:QR90_09435"/>